<keyword evidence="1" id="KW-0732">Signal</keyword>
<feature type="chain" id="PRO_5046898468" description="Lipoprotein" evidence="1">
    <location>
        <begin position="21"/>
        <end position="153"/>
    </location>
</feature>
<evidence type="ECO:0008006" key="4">
    <source>
        <dbReference type="Google" id="ProtNLM"/>
    </source>
</evidence>
<evidence type="ECO:0000256" key="1">
    <source>
        <dbReference type="SAM" id="SignalP"/>
    </source>
</evidence>
<accession>A0ABS6SRW5</accession>
<dbReference type="EMBL" id="JAGSPB010000003">
    <property type="protein sequence ID" value="MBV7267197.1"/>
    <property type="molecule type" value="Genomic_DNA"/>
</dbReference>
<dbReference type="PROSITE" id="PS51257">
    <property type="entry name" value="PROKAR_LIPOPROTEIN"/>
    <property type="match status" value="1"/>
</dbReference>
<sequence>MRHILALLAGSLALSACSGADDETVSTEAADDFAARINSSGQGAAAPVSPPAIAPSVAPPVVETVVETNAPVAFTPGTATDPESATCGANLLGSYIGMIADITVRAEIVGIATQSEEIRFLEPGAPFVAPDASSARLNVMLDAQDIIRDVRCG</sequence>
<dbReference type="Proteomes" id="UP000699975">
    <property type="component" value="Unassembled WGS sequence"/>
</dbReference>
<reference evidence="2 3" key="1">
    <citation type="submission" date="2021-04" db="EMBL/GenBank/DDBJ databases">
        <authorList>
            <person name="Pira H."/>
            <person name="Risdian C."/>
            <person name="Wink J."/>
        </authorList>
    </citation>
    <scope>NUCLEOTIDE SEQUENCE [LARGE SCALE GENOMIC DNA]</scope>
    <source>
        <strain evidence="2 3">WH131</strain>
    </source>
</reference>
<organism evidence="2 3">
    <name type="scientific">Erythrobacter ani</name>
    <dbReference type="NCBI Taxonomy" id="2827235"/>
    <lineage>
        <taxon>Bacteria</taxon>
        <taxon>Pseudomonadati</taxon>
        <taxon>Pseudomonadota</taxon>
        <taxon>Alphaproteobacteria</taxon>
        <taxon>Sphingomonadales</taxon>
        <taxon>Erythrobacteraceae</taxon>
        <taxon>Erythrobacter/Porphyrobacter group</taxon>
        <taxon>Erythrobacter</taxon>
    </lineage>
</organism>
<name>A0ABS6SRW5_9SPHN</name>
<evidence type="ECO:0000313" key="3">
    <source>
        <dbReference type="Proteomes" id="UP000699975"/>
    </source>
</evidence>
<feature type="signal peptide" evidence="1">
    <location>
        <begin position="1"/>
        <end position="20"/>
    </location>
</feature>
<evidence type="ECO:0000313" key="2">
    <source>
        <dbReference type="EMBL" id="MBV7267197.1"/>
    </source>
</evidence>
<keyword evidence="3" id="KW-1185">Reference proteome</keyword>
<protein>
    <recommendedName>
        <fullName evidence="4">Lipoprotein</fullName>
    </recommendedName>
</protein>
<proteinExistence type="predicted"/>
<gene>
    <name evidence="2" type="ORF">KCG45_13475</name>
</gene>
<comment type="caution">
    <text evidence="2">The sequence shown here is derived from an EMBL/GenBank/DDBJ whole genome shotgun (WGS) entry which is preliminary data.</text>
</comment>
<dbReference type="RefSeq" id="WP_218317828.1">
    <property type="nucleotide sequence ID" value="NZ_JAGSPB010000003.1"/>
</dbReference>